<keyword evidence="6 8" id="KW-0456">Lyase</keyword>
<comment type="similarity">
    <text evidence="1">Belongs to the class-I fumarase family.</text>
</comment>
<keyword evidence="2" id="KW-0004">4Fe-4S</keyword>
<gene>
    <name evidence="8" type="ORF">P0082_06575</name>
</gene>
<dbReference type="GO" id="GO:0004333">
    <property type="term" value="F:fumarate hydratase activity"/>
    <property type="evidence" value="ECO:0007669"/>
    <property type="project" value="UniProtKB-EC"/>
</dbReference>
<reference evidence="8 9" key="1">
    <citation type="submission" date="2023-04" db="EMBL/GenBank/DDBJ databases">
        <title>Spirochaete genome identified in red abalone sample constitutes a novel genus.</title>
        <authorList>
            <person name="Sharma S.P."/>
            <person name="Purcell C.M."/>
            <person name="Hyde J.R."/>
            <person name="Severin A.J."/>
        </authorList>
    </citation>
    <scope>NUCLEOTIDE SEQUENCE [LARGE SCALE GENOMIC DNA]</scope>
    <source>
        <strain evidence="8 9">SP-2023</strain>
    </source>
</reference>
<organism evidence="8 9">
    <name type="scientific">Candidatus Haliotispira prima</name>
    <dbReference type="NCBI Taxonomy" id="3034016"/>
    <lineage>
        <taxon>Bacteria</taxon>
        <taxon>Pseudomonadati</taxon>
        <taxon>Spirochaetota</taxon>
        <taxon>Spirochaetia</taxon>
        <taxon>Spirochaetales</taxon>
        <taxon>Spirochaetaceae</taxon>
        <taxon>Candidatus Haliotispira</taxon>
    </lineage>
</organism>
<dbReference type="InterPro" id="IPR051208">
    <property type="entry name" value="Class-I_Fumarase/Tartrate_DH"/>
</dbReference>
<accession>A0ABY8MDZ8</accession>
<dbReference type="Proteomes" id="UP001228690">
    <property type="component" value="Chromosome"/>
</dbReference>
<evidence type="ECO:0000313" key="9">
    <source>
        <dbReference type="Proteomes" id="UP001228690"/>
    </source>
</evidence>
<evidence type="ECO:0000256" key="4">
    <source>
        <dbReference type="ARBA" id="ARBA00023004"/>
    </source>
</evidence>
<dbReference type="NCBIfam" id="NF004885">
    <property type="entry name" value="PRK06246.1"/>
    <property type="match status" value="1"/>
</dbReference>
<dbReference type="NCBIfam" id="TIGR00722">
    <property type="entry name" value="ttdA_fumA_fumB"/>
    <property type="match status" value="1"/>
</dbReference>
<keyword evidence="9" id="KW-1185">Reference proteome</keyword>
<feature type="domain" description="Fe-S hydro-lyase tartrate dehydratase alpha-type catalytic" evidence="7">
    <location>
        <begin position="31"/>
        <end position="297"/>
    </location>
</feature>
<evidence type="ECO:0000256" key="2">
    <source>
        <dbReference type="ARBA" id="ARBA00022485"/>
    </source>
</evidence>
<sequence length="299" mass="32391">MPSKPKVPGPQVQSLQDTLEPRHFDCGLLRDAVEQAVQNACIRLPPDVERNLELGLKQEKSDLAKEILQQIIDNSQLARNEQIPLCQDTGLQVVYLNVGRSVHFLSDPYEAINEGIRRGYTKGHLRKSVVRHPIDRQNTGDNTPAVIHTRIVEGNKVQITLAPKGAGSENMSRLKMFSPSAGREDIAQYVIETVTQGGGKPCPPLIVGLGIGGNFENCAELAKEALLRPLNDNSPDPIAAEMEDDLLRRILECGVGPMGLGGRTSAIGVKVNVAPCHIASLPVAVNLQCHAARHASIIL</sequence>
<dbReference type="PANTHER" id="PTHR30389">
    <property type="entry name" value="FUMARATE HYDRATASE-RELATED"/>
    <property type="match status" value="1"/>
</dbReference>
<name>A0ABY8MDZ8_9SPIO</name>
<dbReference type="EC" id="4.2.1.2" evidence="8"/>
<evidence type="ECO:0000256" key="5">
    <source>
        <dbReference type="ARBA" id="ARBA00023014"/>
    </source>
</evidence>
<keyword evidence="4" id="KW-0408">Iron</keyword>
<dbReference type="Pfam" id="PF05681">
    <property type="entry name" value="Fumerase"/>
    <property type="match status" value="1"/>
</dbReference>
<evidence type="ECO:0000259" key="7">
    <source>
        <dbReference type="Pfam" id="PF05681"/>
    </source>
</evidence>
<evidence type="ECO:0000256" key="3">
    <source>
        <dbReference type="ARBA" id="ARBA00022723"/>
    </source>
</evidence>
<dbReference type="EMBL" id="CP123443">
    <property type="protein sequence ID" value="WGK68146.1"/>
    <property type="molecule type" value="Genomic_DNA"/>
</dbReference>
<dbReference type="PANTHER" id="PTHR30389:SF17">
    <property type="entry name" value="L(+)-TARTRATE DEHYDRATASE SUBUNIT ALPHA-RELATED"/>
    <property type="match status" value="1"/>
</dbReference>
<dbReference type="RefSeq" id="WP_326926313.1">
    <property type="nucleotide sequence ID" value="NZ_CP123443.1"/>
</dbReference>
<evidence type="ECO:0000256" key="1">
    <source>
        <dbReference type="ARBA" id="ARBA00008876"/>
    </source>
</evidence>
<keyword evidence="5" id="KW-0411">Iron-sulfur</keyword>
<evidence type="ECO:0000313" key="8">
    <source>
        <dbReference type="EMBL" id="WGK68146.1"/>
    </source>
</evidence>
<evidence type="ECO:0000256" key="6">
    <source>
        <dbReference type="ARBA" id="ARBA00023239"/>
    </source>
</evidence>
<protein>
    <submittedName>
        <fullName evidence="8">Fumarate hydratase</fullName>
        <ecNumber evidence="8">4.2.1.2</ecNumber>
    </submittedName>
</protein>
<proteinExistence type="inferred from homology"/>
<dbReference type="InterPro" id="IPR004646">
    <property type="entry name" value="Fe-S_hydro-lyase_TtdA-typ_cat"/>
</dbReference>
<keyword evidence="3" id="KW-0479">Metal-binding</keyword>